<evidence type="ECO:0000259" key="7">
    <source>
        <dbReference type="Pfam" id="PF02826"/>
    </source>
</evidence>
<dbReference type="InterPro" id="IPR006139">
    <property type="entry name" value="D-isomer_2_OHA_DH_cat_dom"/>
</dbReference>
<keyword evidence="2 5" id="KW-0560">Oxidoreductase</keyword>
<dbReference type="PANTHER" id="PTHR10996">
    <property type="entry name" value="2-HYDROXYACID DEHYDROGENASE-RELATED"/>
    <property type="match status" value="1"/>
</dbReference>
<keyword evidence="1" id="KW-0521">NADP</keyword>
<dbReference type="SUPFAM" id="SSF51735">
    <property type="entry name" value="NAD(P)-binding Rossmann-fold domains"/>
    <property type="match status" value="1"/>
</dbReference>
<evidence type="ECO:0000313" key="8">
    <source>
        <dbReference type="EnsemblPlants" id="MELO3C006166.2.1"/>
    </source>
</evidence>
<dbReference type="InterPro" id="IPR006140">
    <property type="entry name" value="D-isomer_DH_NAD-bd"/>
</dbReference>
<evidence type="ECO:0000256" key="3">
    <source>
        <dbReference type="ARBA" id="ARBA00023027"/>
    </source>
</evidence>
<reference evidence="8" key="1">
    <citation type="submission" date="2023-03" db="UniProtKB">
        <authorList>
            <consortium name="EnsemblPlants"/>
        </authorList>
    </citation>
    <scope>IDENTIFICATION</scope>
</reference>
<dbReference type="Pfam" id="PF02826">
    <property type="entry name" value="2-Hacid_dh_C"/>
    <property type="match status" value="1"/>
</dbReference>
<dbReference type="Gramene" id="MELO3C006166.2.1">
    <property type="protein sequence ID" value="MELO3C006166.2.1"/>
    <property type="gene ID" value="MELO3C006166.2"/>
</dbReference>
<dbReference type="InterPro" id="IPR050223">
    <property type="entry name" value="D-isomer_2-hydroxyacid_DH"/>
</dbReference>
<name>A0A9I9CNK7_CUCME</name>
<dbReference type="SUPFAM" id="SSF52283">
    <property type="entry name" value="Formate/glycerate dehydrogenase catalytic domain-like"/>
    <property type="match status" value="1"/>
</dbReference>
<dbReference type="CDD" id="cd12156">
    <property type="entry name" value="HPPR"/>
    <property type="match status" value="1"/>
</dbReference>
<dbReference type="GO" id="GO:0005829">
    <property type="term" value="C:cytosol"/>
    <property type="evidence" value="ECO:0007669"/>
    <property type="project" value="TreeGrafter"/>
</dbReference>
<proteinExistence type="inferred from homology"/>
<evidence type="ECO:0000256" key="4">
    <source>
        <dbReference type="ARBA" id="ARBA00066661"/>
    </source>
</evidence>
<dbReference type="EnsemblPlants" id="MELO3C006166.2.1">
    <property type="protein sequence ID" value="MELO3C006166.2.1"/>
    <property type="gene ID" value="MELO3C006166.2"/>
</dbReference>
<dbReference type="FunFam" id="3.40.50.720:FF:000213">
    <property type="entry name" value="Putative 2-hydroxyacid dehydrogenase"/>
    <property type="match status" value="1"/>
</dbReference>
<dbReference type="Pfam" id="PF00389">
    <property type="entry name" value="2-Hacid_dh"/>
    <property type="match status" value="1"/>
</dbReference>
<protein>
    <recommendedName>
        <fullName evidence="4">glyoxylate reductase (NADP(+))</fullName>
        <ecNumber evidence="4">1.1.1.79</ecNumber>
    </recommendedName>
</protein>
<evidence type="ECO:0000259" key="6">
    <source>
        <dbReference type="Pfam" id="PF00389"/>
    </source>
</evidence>
<dbReference type="GO" id="GO:0016618">
    <property type="term" value="F:hydroxypyruvate reductase [NAD(P)H] activity"/>
    <property type="evidence" value="ECO:0007669"/>
    <property type="project" value="TreeGrafter"/>
</dbReference>
<feature type="domain" description="D-isomer specific 2-hydroxyacid dehydrogenase catalytic" evidence="6">
    <location>
        <begin position="49"/>
        <end position="321"/>
    </location>
</feature>
<evidence type="ECO:0000256" key="2">
    <source>
        <dbReference type="ARBA" id="ARBA00023002"/>
    </source>
</evidence>
<keyword evidence="3" id="KW-0520">NAD</keyword>
<dbReference type="EC" id="1.1.1.79" evidence="4"/>
<accession>A0A9I9CNK7</accession>
<dbReference type="AlphaFoldDB" id="A0A9I9CNK7"/>
<organism evidence="8">
    <name type="scientific">Cucumis melo</name>
    <name type="common">Muskmelon</name>
    <dbReference type="NCBI Taxonomy" id="3656"/>
    <lineage>
        <taxon>Eukaryota</taxon>
        <taxon>Viridiplantae</taxon>
        <taxon>Streptophyta</taxon>
        <taxon>Embryophyta</taxon>
        <taxon>Tracheophyta</taxon>
        <taxon>Spermatophyta</taxon>
        <taxon>Magnoliopsida</taxon>
        <taxon>eudicotyledons</taxon>
        <taxon>Gunneridae</taxon>
        <taxon>Pentapetalae</taxon>
        <taxon>rosids</taxon>
        <taxon>fabids</taxon>
        <taxon>Cucurbitales</taxon>
        <taxon>Cucurbitaceae</taxon>
        <taxon>Benincaseae</taxon>
        <taxon>Cucumis</taxon>
    </lineage>
</organism>
<feature type="domain" description="D-isomer specific 2-hydroxyacid dehydrogenase NAD-binding" evidence="7">
    <location>
        <begin position="121"/>
        <end position="294"/>
    </location>
</feature>
<sequence length="338" mass="36849">MAVEIPSDELHQVLVLSPPFEFTSLESQFQNRFQFLNPWNSNLPLLQFLISNAQSVRACLVMPGGRLAVSSAILDCLPSLELVVTTSAGVDHLHVAEIRRRGVAIAFAGNLLSQDVADMAVGLLIDVLRNISAGDRFVRQGLWPTQGDFSIGLKLSGKRIGIVGLGKIGSEVAKRLEGFGCRISYNSRTKKPLVPYSHYSNVHELATNCDALIICCCLTEETRHLINREVMVALGKDGVIINVGRGAIIDEKAMIECLIQGEIKGAGLDVFEHEPEIPKQLFNLDNVVLSPHAAGTTTESIVGLTELAFENLEAFFSNKPLLISDDERKAISKQVSSF</sequence>
<dbReference type="InterPro" id="IPR036291">
    <property type="entry name" value="NAD(P)-bd_dom_sf"/>
</dbReference>
<dbReference type="Gene3D" id="3.40.50.720">
    <property type="entry name" value="NAD(P)-binding Rossmann-like Domain"/>
    <property type="match status" value="2"/>
</dbReference>
<dbReference type="GO" id="GO:0009853">
    <property type="term" value="P:photorespiration"/>
    <property type="evidence" value="ECO:0007669"/>
    <property type="project" value="UniProtKB-ARBA"/>
</dbReference>
<evidence type="ECO:0000256" key="5">
    <source>
        <dbReference type="RuleBase" id="RU003719"/>
    </source>
</evidence>
<comment type="similarity">
    <text evidence="5">Belongs to the D-isomer specific 2-hydroxyacid dehydrogenase family.</text>
</comment>
<dbReference type="GO" id="GO:0030267">
    <property type="term" value="F:glyoxylate reductase (NADPH) activity"/>
    <property type="evidence" value="ECO:0007669"/>
    <property type="project" value="UniProtKB-EC"/>
</dbReference>
<dbReference type="GO" id="GO:0051287">
    <property type="term" value="F:NAD binding"/>
    <property type="evidence" value="ECO:0007669"/>
    <property type="project" value="InterPro"/>
</dbReference>
<evidence type="ECO:0000256" key="1">
    <source>
        <dbReference type="ARBA" id="ARBA00022857"/>
    </source>
</evidence>
<dbReference type="PANTHER" id="PTHR10996:SF179">
    <property type="entry name" value="D-ISOMER SPECIFIC 2-HYDROXYACID DEHYDROGENASE FAMILY PROTEIN-RELATED"/>
    <property type="match status" value="1"/>
</dbReference>